<proteinExistence type="predicted"/>
<accession>A0ABD0M5H8</accession>
<dbReference type="InterPro" id="IPR018980">
    <property type="entry name" value="FERM_PH-like_C"/>
</dbReference>
<dbReference type="InterPro" id="IPR018979">
    <property type="entry name" value="FERM_N"/>
</dbReference>
<evidence type="ECO:0000256" key="1">
    <source>
        <dbReference type="SAM" id="MobiDB-lite"/>
    </source>
</evidence>
<dbReference type="PANTHER" id="PTHR13429:SF5">
    <property type="entry name" value="PROTEIN EXPANDED"/>
    <property type="match status" value="1"/>
</dbReference>
<name>A0ABD0M5H8_9CAEN</name>
<dbReference type="InterPro" id="IPR014352">
    <property type="entry name" value="FERM/acyl-CoA-bd_prot_sf"/>
</dbReference>
<feature type="region of interest" description="Disordered" evidence="1">
    <location>
        <begin position="1053"/>
        <end position="1075"/>
    </location>
</feature>
<protein>
    <recommendedName>
        <fullName evidence="2">FERM domain-containing protein</fullName>
    </recommendedName>
</protein>
<dbReference type="CDD" id="cd14473">
    <property type="entry name" value="FERM_B-lobe"/>
    <property type="match status" value="1"/>
</dbReference>
<feature type="domain" description="FERM" evidence="2">
    <location>
        <begin position="17"/>
        <end position="323"/>
    </location>
</feature>
<reference evidence="3 4" key="1">
    <citation type="journal article" date="2023" name="Sci. Data">
        <title>Genome assembly of the Korean intertidal mud-creeper Batillaria attramentaria.</title>
        <authorList>
            <person name="Patra A.K."/>
            <person name="Ho P.T."/>
            <person name="Jun S."/>
            <person name="Lee S.J."/>
            <person name="Kim Y."/>
            <person name="Won Y.J."/>
        </authorList>
    </citation>
    <scope>NUCLEOTIDE SEQUENCE [LARGE SCALE GENOMIC DNA]</scope>
    <source>
        <strain evidence="3">Wonlab-2016</strain>
    </source>
</reference>
<dbReference type="CDD" id="cd13185">
    <property type="entry name" value="FERM_C_FRMD1_FRMD6"/>
    <property type="match status" value="1"/>
</dbReference>
<dbReference type="AlphaFoldDB" id="A0ABD0M5H8"/>
<feature type="compositionally biased region" description="Polar residues" evidence="1">
    <location>
        <begin position="479"/>
        <end position="489"/>
    </location>
</feature>
<dbReference type="SMART" id="SM01196">
    <property type="entry name" value="FERM_C"/>
    <property type="match status" value="1"/>
</dbReference>
<dbReference type="InterPro" id="IPR047145">
    <property type="entry name" value="FRMD6-like"/>
</dbReference>
<feature type="region of interest" description="Disordered" evidence="1">
    <location>
        <begin position="504"/>
        <end position="552"/>
    </location>
</feature>
<gene>
    <name evidence="3" type="ORF">BaRGS_00001831</name>
</gene>
<evidence type="ECO:0000313" key="4">
    <source>
        <dbReference type="Proteomes" id="UP001519460"/>
    </source>
</evidence>
<evidence type="ECO:0000259" key="2">
    <source>
        <dbReference type="PROSITE" id="PS50057"/>
    </source>
</evidence>
<dbReference type="Gene3D" id="1.20.80.10">
    <property type="match status" value="1"/>
</dbReference>
<dbReference type="SMART" id="SM00295">
    <property type="entry name" value="B41"/>
    <property type="match status" value="1"/>
</dbReference>
<dbReference type="EMBL" id="JACVVK020000005">
    <property type="protein sequence ID" value="KAK7506980.1"/>
    <property type="molecule type" value="Genomic_DNA"/>
</dbReference>
<dbReference type="InterPro" id="IPR029071">
    <property type="entry name" value="Ubiquitin-like_domsf"/>
</dbReference>
<dbReference type="InterPro" id="IPR019748">
    <property type="entry name" value="FERM_central"/>
</dbReference>
<dbReference type="Gene3D" id="3.10.20.90">
    <property type="entry name" value="Phosphatidylinositol 3-kinase Catalytic Subunit, Chain A, domain 1"/>
    <property type="match status" value="1"/>
</dbReference>
<evidence type="ECO:0000313" key="3">
    <source>
        <dbReference type="EMBL" id="KAK7506980.1"/>
    </source>
</evidence>
<dbReference type="SUPFAM" id="SSF47031">
    <property type="entry name" value="Second domain of FERM"/>
    <property type="match status" value="1"/>
</dbReference>
<dbReference type="Proteomes" id="UP001519460">
    <property type="component" value="Unassembled WGS sequence"/>
</dbReference>
<feature type="compositionally biased region" description="Basic and acidic residues" evidence="1">
    <location>
        <begin position="912"/>
        <end position="925"/>
    </location>
</feature>
<keyword evidence="4" id="KW-1185">Reference proteome</keyword>
<dbReference type="PANTHER" id="PTHR13429">
    <property type="entry name" value="FERM DOMAIN (PROTEIN4.1-EZRIN-RADIXIN-MOESIN) FAMILY"/>
    <property type="match status" value="1"/>
</dbReference>
<feature type="compositionally biased region" description="Polar residues" evidence="1">
    <location>
        <begin position="420"/>
        <end position="429"/>
    </location>
</feature>
<feature type="compositionally biased region" description="Low complexity" evidence="1">
    <location>
        <begin position="462"/>
        <end position="473"/>
    </location>
</feature>
<sequence>MSSVNGAVSPGSKNKRKVVNVVLLHGEELLVHVDVKGKLYEVFNQVAAHLSLRETEYFGLAFLRDEEYQFLVLDEKISKIAPKKWKTGPGEGFDSEDKPLLTLWFRVQFYVDQVVLLREKVTRHLYYLQLKENVLKYNHLYSEEKCFQLVGYALQADYGNYIPEKHTAGYFDPRQYFPAWILEKRGVTYLQDNCPLVHRDLHNVTRTDAELKYIREGSSPPGAHNLHFYRVRKKKTDKACNTWLAICARGVEVYEDDAGFKNLISTFLWPDIGKLYFDKKKFEIRSVGSAGGRRFTYYTESDVTSKYLLYICRSTHMFQMAIHPKLMEIRHLDAEDKKRYRESYIYSDARDLVANGGPVQYRASRSPGKSPAGTQRYSVISDVSSNTTSGIVSDKMAISFDEGEEHSKEIIIDCPPRQSLHGTPGQSRTKMPLMGSYKMTPPTPGSRSPALPPQSLELFRTPGSSGKGSPASPHLQELSPASSTGSYRAKLQQTTHSMFAAVGKTQPYGAPTPSPSSPGQPYAISSSASSSPREWGDVPSVARNASRKESFKSLQGPMLVTLDRNVSGDSTTTSGSTASTGVVALSVENSPVTQPAHVCAGVGQYPSSPMTGSPSFSFGSHAPASFAQAQAVSGGAVQYPVDKSLSPKTGAVMLPLMSRLTVPDTSPPLHHLPHAEHLYTDRSDQLSVTPQEHLYTDRSDHLQTTPAEHLYTDRSDHLTPAAAEHVYTDRGDAAGAEPLEVLAPPAAFADTHSCGDAVGNLPLAQHTDPQASVQLAPSHSSHSSGVAASSSSSDYVQVHGGSTDSGNVLSDCSSVHHSAQSSEEDSGMKDAYSDLSASRKTSAQKTGPQKSRAGKKGMGKAKHVSVKNQKEALHPELEEILGQSHAHSLPFITALCNDLMTGSAHSSVGSHDTLRSNDSHPDSRRWSTCGPMESSVVSDSGSILPGTMLVVGSGARPYSWHSEHFDLDASLSAVPQRKAVPRHQHPPQHHQLDNHRSVPHELYACSGTAGATSVLWTQAIANSSSAPYGGSLDRYSPELIAQQLMIPSRLTSGGHSGTDGNISHHKTLKENIGIA</sequence>
<organism evidence="3 4">
    <name type="scientific">Batillaria attramentaria</name>
    <dbReference type="NCBI Taxonomy" id="370345"/>
    <lineage>
        <taxon>Eukaryota</taxon>
        <taxon>Metazoa</taxon>
        <taxon>Spiralia</taxon>
        <taxon>Lophotrochozoa</taxon>
        <taxon>Mollusca</taxon>
        <taxon>Gastropoda</taxon>
        <taxon>Caenogastropoda</taxon>
        <taxon>Sorbeoconcha</taxon>
        <taxon>Cerithioidea</taxon>
        <taxon>Batillariidae</taxon>
        <taxon>Batillaria</taxon>
    </lineage>
</organism>
<feature type="compositionally biased region" description="Basic residues" evidence="1">
    <location>
        <begin position="852"/>
        <end position="863"/>
    </location>
</feature>
<feature type="compositionally biased region" description="Polar residues" evidence="1">
    <location>
        <begin position="835"/>
        <end position="849"/>
    </location>
</feature>
<feature type="region of interest" description="Disordered" evidence="1">
    <location>
        <begin position="410"/>
        <end position="489"/>
    </location>
</feature>
<feature type="compositionally biased region" description="Polar residues" evidence="1">
    <location>
        <begin position="800"/>
        <end position="821"/>
    </location>
</feature>
<dbReference type="InterPro" id="IPR019749">
    <property type="entry name" value="Band_41_domain"/>
</dbReference>
<dbReference type="InterPro" id="IPR011993">
    <property type="entry name" value="PH-like_dom_sf"/>
</dbReference>
<dbReference type="Pfam" id="PF00373">
    <property type="entry name" value="FERM_M"/>
    <property type="match status" value="1"/>
</dbReference>
<feature type="region of interest" description="Disordered" evidence="1">
    <location>
        <begin position="769"/>
        <end position="863"/>
    </location>
</feature>
<dbReference type="Gene3D" id="2.30.29.30">
    <property type="entry name" value="Pleckstrin-homology domain (PH domain)/Phosphotyrosine-binding domain (PTB)"/>
    <property type="match status" value="1"/>
</dbReference>
<feature type="compositionally biased region" description="Low complexity" evidence="1">
    <location>
        <begin position="778"/>
        <end position="793"/>
    </location>
</feature>
<dbReference type="CDD" id="cd17101">
    <property type="entry name" value="FERM_F1_PTPN13_like"/>
    <property type="match status" value="1"/>
</dbReference>
<dbReference type="InterPro" id="IPR000299">
    <property type="entry name" value="FERM_domain"/>
</dbReference>
<dbReference type="SUPFAM" id="SSF54236">
    <property type="entry name" value="Ubiquitin-like"/>
    <property type="match status" value="1"/>
</dbReference>
<dbReference type="InterPro" id="IPR035963">
    <property type="entry name" value="FERM_2"/>
</dbReference>
<dbReference type="Pfam" id="PF09380">
    <property type="entry name" value="FERM_C"/>
    <property type="match status" value="1"/>
</dbReference>
<feature type="region of interest" description="Disordered" evidence="1">
    <location>
        <begin position="904"/>
        <end position="932"/>
    </location>
</feature>
<dbReference type="InterPro" id="IPR041781">
    <property type="entry name" value="FRMD6-FERM_C"/>
</dbReference>
<comment type="caution">
    <text evidence="3">The sequence shown here is derived from an EMBL/GenBank/DDBJ whole genome shotgun (WGS) entry which is preliminary data.</text>
</comment>
<dbReference type="PROSITE" id="PS50057">
    <property type="entry name" value="FERM_3"/>
    <property type="match status" value="1"/>
</dbReference>
<dbReference type="Pfam" id="PF09379">
    <property type="entry name" value="FERM_N"/>
    <property type="match status" value="1"/>
</dbReference>
<dbReference type="SUPFAM" id="SSF50729">
    <property type="entry name" value="PH domain-like"/>
    <property type="match status" value="1"/>
</dbReference>